<dbReference type="RefSeq" id="WP_349352502.1">
    <property type="nucleotide sequence ID" value="NZ_CP157804.1"/>
</dbReference>
<dbReference type="Pfam" id="PF18928">
    <property type="entry name" value="DUF5677"/>
    <property type="match status" value="1"/>
</dbReference>
<sequence length="288" mass="33873">MKGKLKIEFDQVHNLLQEFNSVTYEPNELNSKIFQSVLTGIFAKCIEFNFYIVNKKKTGSFFLLSSLRSITEELIAFKYIILKYSGDKNELISTYAHKNCYDSIIAQQNFFKQIGSQQPIMNEALIPEMIKEASNDLKKIWEREGLNKKRDFPSVAQMATDGKLIKLYDYLYSASSSHVHFNPHIILRTGWSKDLDERPQVHKFSTNNFDQYYEDFIIYYGCFLFVEMIKAFKKDLNLTKEFLNHYKAIKSILEKEKRIPELVTFEEFNIERGMFFTLSGIGLEHMKK</sequence>
<gene>
    <name evidence="1" type="ORF">ABNE31_04400</name>
</gene>
<evidence type="ECO:0000313" key="1">
    <source>
        <dbReference type="EMBL" id="XBQ24163.1"/>
    </source>
</evidence>
<protein>
    <submittedName>
        <fullName evidence="1">DUF5677 domain-containing protein</fullName>
    </submittedName>
</protein>
<dbReference type="InterPro" id="IPR043733">
    <property type="entry name" value="DUF5677"/>
</dbReference>
<reference evidence="1" key="1">
    <citation type="submission" date="2024-05" db="EMBL/GenBank/DDBJ databases">
        <title>Draft Genome Sequences of Flagellimonas sp. MMG031 and Marinobacter sp. MMG032 Isolated from the dinoflagellate Symbiodinium pilosum.</title>
        <authorList>
            <person name="Shikuma N.J."/>
            <person name="Farrell M.V."/>
        </authorList>
    </citation>
    <scope>NUCLEOTIDE SEQUENCE</scope>
    <source>
        <strain evidence="1">MMG031</strain>
    </source>
</reference>
<dbReference type="KEGG" id="fld:ABNE31_04400"/>
<organism evidence="1">
    <name type="scientific">Flagellimonas sp. MMG031</name>
    <dbReference type="NCBI Taxonomy" id="3158549"/>
    <lineage>
        <taxon>Bacteria</taxon>
        <taxon>Pseudomonadati</taxon>
        <taxon>Bacteroidota</taxon>
        <taxon>Flavobacteriia</taxon>
        <taxon>Flavobacteriales</taxon>
        <taxon>Flavobacteriaceae</taxon>
        <taxon>Flagellimonas</taxon>
    </lineage>
</organism>
<proteinExistence type="predicted"/>
<accession>A0AAU7N0J1</accession>
<dbReference type="EMBL" id="CP157804">
    <property type="protein sequence ID" value="XBQ24163.1"/>
    <property type="molecule type" value="Genomic_DNA"/>
</dbReference>
<dbReference type="AlphaFoldDB" id="A0AAU7N0J1"/>
<name>A0AAU7N0J1_9FLAO</name>